<keyword evidence="3" id="KW-1185">Reference proteome</keyword>
<accession>A0A0F4Z8W9</accession>
<dbReference type="AlphaFoldDB" id="A0A0F4Z8W9"/>
<feature type="signal peptide" evidence="1">
    <location>
        <begin position="1"/>
        <end position="20"/>
    </location>
</feature>
<dbReference type="InterPro" id="IPR021476">
    <property type="entry name" value="Egh16-like"/>
</dbReference>
<organism evidence="2 3">
    <name type="scientific">Thielaviopsis punctulata</name>
    <dbReference type="NCBI Taxonomy" id="72032"/>
    <lineage>
        <taxon>Eukaryota</taxon>
        <taxon>Fungi</taxon>
        <taxon>Dikarya</taxon>
        <taxon>Ascomycota</taxon>
        <taxon>Pezizomycotina</taxon>
        <taxon>Sordariomycetes</taxon>
        <taxon>Hypocreomycetidae</taxon>
        <taxon>Microascales</taxon>
        <taxon>Ceratocystidaceae</taxon>
        <taxon>Thielaviopsis</taxon>
    </lineage>
</organism>
<evidence type="ECO:0000256" key="1">
    <source>
        <dbReference type="SAM" id="SignalP"/>
    </source>
</evidence>
<comment type="caution">
    <text evidence="2">The sequence shown here is derived from an EMBL/GenBank/DDBJ whole genome shotgun (WGS) entry which is preliminary data.</text>
</comment>
<dbReference type="Pfam" id="PF11327">
    <property type="entry name" value="Egh16-like"/>
    <property type="match status" value="1"/>
</dbReference>
<reference evidence="2 3" key="1">
    <citation type="submission" date="2015-03" db="EMBL/GenBank/DDBJ databases">
        <authorList>
            <person name="Radwan O."/>
            <person name="Al-Naeli F.A."/>
            <person name="Rendon G.A."/>
            <person name="Fields C."/>
        </authorList>
    </citation>
    <scope>NUCLEOTIDE SEQUENCE [LARGE SCALE GENOMIC DNA]</scope>
    <source>
        <strain evidence="2">CR-DP1</strain>
    </source>
</reference>
<feature type="non-terminal residue" evidence="2">
    <location>
        <position position="171"/>
    </location>
</feature>
<sequence>MLSSIILSLATLFSLAHCHAVIISAIGEAGSGASVGFGLDASIARNCSNISPCQLDTVIIRDAEINEGIADICGRTELNGSIDITKSIQNAVSANEVTKIQPGTTMTVTLHQVNQDGAGPFTCELFSSASNSSAQKMTVVNDVPGSNGLSQAKFHEFNITVLAPTEFDCSE</sequence>
<dbReference type="PANTHER" id="PTHR34618">
    <property type="entry name" value="SURFACE PROTEIN MAS1, PUTATIVE-RELATED"/>
    <property type="match status" value="1"/>
</dbReference>
<feature type="chain" id="PRO_5002482349" description="Phosphatidylglycerol/phosphatidylinositol transfer protein" evidence="1">
    <location>
        <begin position="21"/>
        <end position="171"/>
    </location>
</feature>
<evidence type="ECO:0008006" key="4">
    <source>
        <dbReference type="Google" id="ProtNLM"/>
    </source>
</evidence>
<dbReference type="EMBL" id="LAEV01001928">
    <property type="protein sequence ID" value="KKA26947.1"/>
    <property type="molecule type" value="Genomic_DNA"/>
</dbReference>
<dbReference type="Proteomes" id="UP000033483">
    <property type="component" value="Unassembled WGS sequence"/>
</dbReference>
<keyword evidence="1" id="KW-0732">Signal</keyword>
<gene>
    <name evidence="2" type="ORF">TD95_001073</name>
</gene>
<evidence type="ECO:0000313" key="3">
    <source>
        <dbReference type="Proteomes" id="UP000033483"/>
    </source>
</evidence>
<evidence type="ECO:0000313" key="2">
    <source>
        <dbReference type="EMBL" id="KKA26947.1"/>
    </source>
</evidence>
<proteinExistence type="predicted"/>
<dbReference type="PANTHER" id="PTHR34618:SF3">
    <property type="entry name" value="GEGH 16 PROTEIN"/>
    <property type="match status" value="1"/>
</dbReference>
<dbReference type="OrthoDB" id="3241054at2759"/>
<protein>
    <recommendedName>
        <fullName evidence="4">Phosphatidylglycerol/phosphatidylinositol transfer protein</fullName>
    </recommendedName>
</protein>
<name>A0A0F4Z8W9_9PEZI</name>